<keyword evidence="3" id="KW-0732">Signal</keyword>
<keyword evidence="4" id="KW-0813">Transport</keyword>
<sequence length="259" mass="28750">MLADKTVLLIFGFLFILLNNFSVTFSLKNKDVPCQQLGLCKCLFPTGRGINLNPVNQNLSAVISPSTRILLHLCENVGFGTPSNTTYYNQCSNNVSICYIDDSKNQSLSLGKAENLTFITLYEHQPEPFSVQFHNGENTTNILLLCDENADVPKLDVKTVEGSTYNLQLSSKQVCIHLFTPEEGPPGALSIGSVLVIMLLVFTLVYFVGGMLTLRLLRGAEGREMIPNIDFWMDLPYLVRDGVLFTLNGCRPPASYDRI</sequence>
<dbReference type="Pfam" id="PF09451">
    <property type="entry name" value="ATG27"/>
    <property type="match status" value="1"/>
</dbReference>
<evidence type="ECO:0000313" key="8">
    <source>
        <dbReference type="EMBL" id="JAS64233.1"/>
    </source>
</evidence>
<evidence type="ECO:0008006" key="9">
    <source>
        <dbReference type="Google" id="ProtNLM"/>
    </source>
</evidence>
<evidence type="ECO:0000256" key="4">
    <source>
        <dbReference type="ARBA" id="ARBA00022927"/>
    </source>
</evidence>
<keyword evidence="6 7" id="KW-0472">Membrane</keyword>
<evidence type="ECO:0000256" key="7">
    <source>
        <dbReference type="SAM" id="Phobius"/>
    </source>
</evidence>
<dbReference type="InterPro" id="IPR009011">
    <property type="entry name" value="Man6P_isomerase_rcpt-bd_dom_sf"/>
</dbReference>
<organism evidence="8">
    <name type="scientific">Cuerna arida</name>
    <dbReference type="NCBI Taxonomy" id="1464854"/>
    <lineage>
        <taxon>Eukaryota</taxon>
        <taxon>Metazoa</taxon>
        <taxon>Ecdysozoa</taxon>
        <taxon>Arthropoda</taxon>
        <taxon>Hexapoda</taxon>
        <taxon>Insecta</taxon>
        <taxon>Pterygota</taxon>
        <taxon>Neoptera</taxon>
        <taxon>Paraneoptera</taxon>
        <taxon>Hemiptera</taxon>
        <taxon>Auchenorrhyncha</taxon>
        <taxon>Membracoidea</taxon>
        <taxon>Cicadellidae</taxon>
        <taxon>Cicadellinae</taxon>
        <taxon>Proconiini</taxon>
        <taxon>Cuerna</taxon>
    </lineage>
</organism>
<evidence type="ECO:0000256" key="3">
    <source>
        <dbReference type="ARBA" id="ARBA00022729"/>
    </source>
</evidence>
<dbReference type="GO" id="GO:0000139">
    <property type="term" value="C:Golgi membrane"/>
    <property type="evidence" value="ECO:0007669"/>
    <property type="project" value="UniProtKB-SubCell"/>
</dbReference>
<feature type="transmembrane region" description="Helical" evidence="7">
    <location>
        <begin position="187"/>
        <end position="208"/>
    </location>
</feature>
<dbReference type="InterPro" id="IPR018939">
    <property type="entry name" value="Autophagy-rel_prot_27"/>
</dbReference>
<dbReference type="PANTHER" id="PTHR15071:SF0">
    <property type="entry name" value="MANNOSE 6-PHOSPHATE RECEPTOR-LIKE PROTEIN 1"/>
    <property type="match status" value="1"/>
</dbReference>
<keyword evidence="4" id="KW-0653">Protein transport</keyword>
<evidence type="ECO:0000256" key="2">
    <source>
        <dbReference type="ARBA" id="ARBA00022692"/>
    </source>
</evidence>
<name>A0A1B6GPE9_9HEMI</name>
<evidence type="ECO:0000256" key="5">
    <source>
        <dbReference type="ARBA" id="ARBA00022989"/>
    </source>
</evidence>
<dbReference type="EMBL" id="GECZ01005536">
    <property type="protein sequence ID" value="JAS64233.1"/>
    <property type="molecule type" value="Transcribed_RNA"/>
</dbReference>
<comment type="subcellular location">
    <subcellularLocation>
        <location evidence="1">Preautophagosomal structure membrane</location>
        <topology evidence="1">Single-pass type I membrane protein</topology>
    </subcellularLocation>
</comment>
<dbReference type="PANTHER" id="PTHR15071">
    <property type="entry name" value="MANNOSE-6-PHOSPHATE RECEPTOR FAMILY MEMBER"/>
    <property type="match status" value="1"/>
</dbReference>
<keyword evidence="2 7" id="KW-0812">Transmembrane</keyword>
<reference evidence="8" key="1">
    <citation type="submission" date="2015-11" db="EMBL/GenBank/DDBJ databases">
        <title>De novo transcriptome assembly of four potential Pierce s Disease insect vectors from Arizona vineyards.</title>
        <authorList>
            <person name="Tassone E.E."/>
        </authorList>
    </citation>
    <scope>NUCLEOTIDE SEQUENCE</scope>
</reference>
<dbReference type="GO" id="GO:0015031">
    <property type="term" value="P:protein transport"/>
    <property type="evidence" value="ECO:0007669"/>
    <property type="project" value="UniProtKB-KW"/>
</dbReference>
<dbReference type="AlphaFoldDB" id="A0A1B6GPE9"/>
<gene>
    <name evidence="8" type="ORF">g.25371</name>
</gene>
<evidence type="ECO:0000256" key="6">
    <source>
        <dbReference type="ARBA" id="ARBA00023136"/>
    </source>
</evidence>
<keyword evidence="5 7" id="KW-1133">Transmembrane helix</keyword>
<protein>
    <recommendedName>
        <fullName evidence="9">Mannose-6-phosphate receptor domain-containing protein</fullName>
    </recommendedName>
</protein>
<dbReference type="GO" id="GO:0005802">
    <property type="term" value="C:trans-Golgi network"/>
    <property type="evidence" value="ECO:0007669"/>
    <property type="project" value="TreeGrafter"/>
</dbReference>
<dbReference type="SUPFAM" id="SSF50911">
    <property type="entry name" value="Mannose 6-phosphate receptor domain"/>
    <property type="match status" value="1"/>
</dbReference>
<proteinExistence type="predicted"/>
<dbReference type="Gene3D" id="2.70.130.10">
    <property type="entry name" value="Mannose-6-phosphate receptor binding domain"/>
    <property type="match status" value="1"/>
</dbReference>
<evidence type="ECO:0000256" key="1">
    <source>
        <dbReference type="ARBA" id="ARBA00004472"/>
    </source>
</evidence>
<accession>A0A1B6GPE9</accession>
<dbReference type="GO" id="GO:0034045">
    <property type="term" value="C:phagophore assembly site membrane"/>
    <property type="evidence" value="ECO:0007669"/>
    <property type="project" value="UniProtKB-SubCell"/>
</dbReference>